<organism evidence="1 2">
    <name type="scientific">Fusarium redolens</name>
    <dbReference type="NCBI Taxonomy" id="48865"/>
    <lineage>
        <taxon>Eukaryota</taxon>
        <taxon>Fungi</taxon>
        <taxon>Dikarya</taxon>
        <taxon>Ascomycota</taxon>
        <taxon>Pezizomycotina</taxon>
        <taxon>Sordariomycetes</taxon>
        <taxon>Hypocreomycetidae</taxon>
        <taxon>Hypocreales</taxon>
        <taxon>Nectriaceae</taxon>
        <taxon>Fusarium</taxon>
        <taxon>Fusarium redolens species complex</taxon>
    </lineage>
</organism>
<comment type="caution">
    <text evidence="1">The sequence shown here is derived from an EMBL/GenBank/DDBJ whole genome shotgun (WGS) entry which is preliminary data.</text>
</comment>
<proteinExistence type="predicted"/>
<keyword evidence="2" id="KW-1185">Reference proteome</keyword>
<name>A0A9P9KL64_FUSRE</name>
<evidence type="ECO:0000313" key="2">
    <source>
        <dbReference type="Proteomes" id="UP000720189"/>
    </source>
</evidence>
<dbReference type="RefSeq" id="XP_046053083.1">
    <property type="nucleotide sequence ID" value="XM_046189797.1"/>
</dbReference>
<dbReference type="Proteomes" id="UP000720189">
    <property type="component" value="Unassembled WGS sequence"/>
</dbReference>
<dbReference type="AlphaFoldDB" id="A0A9P9KL64"/>
<dbReference type="OrthoDB" id="539213at2759"/>
<evidence type="ECO:0000313" key="1">
    <source>
        <dbReference type="EMBL" id="KAH7261206.1"/>
    </source>
</evidence>
<accession>A0A9P9KL64</accession>
<reference evidence="1" key="1">
    <citation type="journal article" date="2021" name="Nat. Commun.">
        <title>Genetic determinants of endophytism in the Arabidopsis root mycobiome.</title>
        <authorList>
            <person name="Mesny F."/>
            <person name="Miyauchi S."/>
            <person name="Thiergart T."/>
            <person name="Pickel B."/>
            <person name="Atanasova L."/>
            <person name="Karlsson M."/>
            <person name="Huettel B."/>
            <person name="Barry K.W."/>
            <person name="Haridas S."/>
            <person name="Chen C."/>
            <person name="Bauer D."/>
            <person name="Andreopoulos W."/>
            <person name="Pangilinan J."/>
            <person name="LaButti K."/>
            <person name="Riley R."/>
            <person name="Lipzen A."/>
            <person name="Clum A."/>
            <person name="Drula E."/>
            <person name="Henrissat B."/>
            <person name="Kohler A."/>
            <person name="Grigoriev I.V."/>
            <person name="Martin F.M."/>
            <person name="Hacquard S."/>
        </authorList>
    </citation>
    <scope>NUCLEOTIDE SEQUENCE</scope>
    <source>
        <strain evidence="1">MPI-CAGE-AT-0023</strain>
    </source>
</reference>
<dbReference type="GeneID" id="70219751"/>
<gene>
    <name evidence="1" type="ORF">BKA55DRAFT_536215</name>
</gene>
<sequence length="125" mass="14162">MSISPLCSFNQVLLKTVIQTTAPAMAHTGLTGSPYVICGYERKRHKSDQMQEENLEKGLRRFVRSFGQDTLSINSRDTESYRLAVIMLDQEVTQEEADIEIGIANLMVHKRQRTMVLRGDMSNNA</sequence>
<protein>
    <submittedName>
        <fullName evidence="1">Uncharacterized protein</fullName>
    </submittedName>
</protein>
<dbReference type="EMBL" id="JAGMUX010000004">
    <property type="protein sequence ID" value="KAH7261206.1"/>
    <property type="molecule type" value="Genomic_DNA"/>
</dbReference>